<reference evidence="1 2" key="1">
    <citation type="journal article" date="2012" name="Proc. Natl. Acad. Sci. U.S.A.">
        <title>Gain and loss of multiple functionally related, horizontally transferred genes in the reduced genomes of two microsporidian parasites.</title>
        <authorList>
            <person name="Pombert J.-F."/>
            <person name="Selman M."/>
            <person name="Burki F."/>
            <person name="Bardell F.T."/>
            <person name="Farinelli L."/>
            <person name="Solter L.F."/>
            <person name="Whitman D.W."/>
            <person name="Weiss L.M."/>
            <person name="Corradi N."/>
            <person name="Keeling P.J."/>
        </authorList>
    </citation>
    <scope>NUCLEOTIDE SEQUENCE [LARGE SCALE GENOMIC DNA]</scope>
    <source>
        <strain evidence="1 2">SJ-2008</strain>
    </source>
</reference>
<name>I7APZ5_ENCRO</name>
<dbReference type="GeneID" id="20520664"/>
<evidence type="ECO:0000313" key="2">
    <source>
        <dbReference type="Proteomes" id="UP000010094"/>
    </source>
</evidence>
<evidence type="ECO:0000313" key="1">
    <source>
        <dbReference type="EMBL" id="AFN82382.1"/>
    </source>
</evidence>
<dbReference type="Proteomes" id="UP000010094">
    <property type="component" value="Chromosome I"/>
</dbReference>
<proteinExistence type="predicted"/>
<accession>I7APZ5</accession>
<gene>
    <name evidence="1" type="ordered locus">EROM_010370</name>
</gene>
<dbReference type="AlphaFoldDB" id="I7APZ5"/>
<protein>
    <submittedName>
        <fullName evidence="1">Uncharacterized protein</fullName>
    </submittedName>
</protein>
<sequence length="202" mass="23751">MIIRMVSTPNILGAEVISDVQRAYTIKLEKRYVLKFTNGEVTLKAFKELFLLDKEILFYVVNFEFFLYKMSLFKHYRIEFVTYPDGVKDERIERYKSVEKGISGEWSSRGVDLSFTPDVFASISSSLLSPELYLSELNLSGVIYKTLVKKLEYKNLKRQAREVIETHMNAEDEFDEEFDKHLKSLVFTGVVKMKDGLFYRWN</sequence>
<dbReference type="RefSeq" id="XP_009263879.1">
    <property type="nucleotide sequence ID" value="XM_009265604.1"/>
</dbReference>
<keyword evidence="2" id="KW-1185">Reference proteome</keyword>
<dbReference type="EMBL" id="CP003518">
    <property type="protein sequence ID" value="AFN82382.1"/>
    <property type="molecule type" value="Genomic_DNA"/>
</dbReference>
<dbReference type="HOGENOM" id="CLU_116395_0_0_1"/>
<dbReference type="KEGG" id="ero:EROM_010370"/>
<dbReference type="VEuPathDB" id="MicrosporidiaDB:EROM_010370"/>
<dbReference type="OrthoDB" id="2196169at2759"/>
<organism evidence="1 2">
    <name type="scientific">Encephalitozoon romaleae (strain SJ-2008)</name>
    <name type="common">Microsporidian parasite</name>
    <dbReference type="NCBI Taxonomy" id="1178016"/>
    <lineage>
        <taxon>Eukaryota</taxon>
        <taxon>Fungi</taxon>
        <taxon>Fungi incertae sedis</taxon>
        <taxon>Microsporidia</taxon>
        <taxon>Unikaryonidae</taxon>
        <taxon>Encephalitozoon</taxon>
    </lineage>
</organism>